<feature type="transmembrane region" description="Helical" evidence="2">
    <location>
        <begin position="334"/>
        <end position="353"/>
    </location>
</feature>
<keyword evidence="2" id="KW-0472">Membrane</keyword>
<dbReference type="EMBL" id="CP008953">
    <property type="protein sequence ID" value="AIG80431.1"/>
    <property type="molecule type" value="Genomic_DNA"/>
</dbReference>
<feature type="transmembrane region" description="Helical" evidence="2">
    <location>
        <begin position="301"/>
        <end position="322"/>
    </location>
</feature>
<feature type="transmembrane region" description="Helical" evidence="2">
    <location>
        <begin position="100"/>
        <end position="119"/>
    </location>
</feature>
<feature type="transmembrane region" description="Helical" evidence="2">
    <location>
        <begin position="61"/>
        <end position="79"/>
    </location>
</feature>
<accession>A0A075V7P1</accession>
<dbReference type="AlphaFoldDB" id="A0A075V7P1"/>
<feature type="transmembrane region" description="Helical" evidence="2">
    <location>
        <begin position="168"/>
        <end position="193"/>
    </location>
</feature>
<keyword evidence="2" id="KW-0812">Transmembrane</keyword>
<proteinExistence type="predicted"/>
<name>A0A075V7P1_9PSEU</name>
<feature type="transmembrane region" description="Helical" evidence="2">
    <location>
        <begin position="271"/>
        <end position="289"/>
    </location>
</feature>
<feature type="transmembrane region" description="Helical" evidence="2">
    <location>
        <begin position="139"/>
        <end position="156"/>
    </location>
</feature>
<evidence type="ECO:0000256" key="1">
    <source>
        <dbReference type="SAM" id="MobiDB-lite"/>
    </source>
</evidence>
<keyword evidence="2" id="KW-1133">Transmembrane helix</keyword>
<feature type="transmembrane region" description="Helical" evidence="2">
    <location>
        <begin position="245"/>
        <end position="265"/>
    </location>
</feature>
<dbReference type="HOGENOM" id="CLU_065106_0_0_11"/>
<feature type="transmembrane region" description="Helical" evidence="2">
    <location>
        <begin position="30"/>
        <end position="49"/>
    </location>
</feature>
<dbReference type="KEGG" id="aja:AJAP_38225"/>
<dbReference type="eggNOG" id="ENOG5031Y5Z">
    <property type="taxonomic scope" value="Bacteria"/>
</dbReference>
<feature type="region of interest" description="Disordered" evidence="1">
    <location>
        <begin position="1"/>
        <end position="23"/>
    </location>
</feature>
<keyword evidence="4" id="KW-1185">Reference proteome</keyword>
<reference evidence="3 4" key="1">
    <citation type="journal article" date="2014" name="J. Biotechnol.">
        <title>Complete genome sequence of the actinobacterium Amycolatopsis japonica MG417-CF17(T) (=DSM 44213T) producing (S,S)-N,N'-ethylenediaminedisuccinic acid.</title>
        <authorList>
            <person name="Stegmann E."/>
            <person name="Albersmeier A."/>
            <person name="Spohn M."/>
            <person name="Gert H."/>
            <person name="Weber T."/>
            <person name="Wohlleben W."/>
            <person name="Kalinowski J."/>
            <person name="Ruckert C."/>
        </authorList>
    </citation>
    <scope>NUCLEOTIDE SEQUENCE [LARGE SCALE GENOMIC DNA]</scope>
    <source>
        <strain evidence="4">MG417-CF17 (DSM 44213)</strain>
    </source>
</reference>
<organism evidence="3 4">
    <name type="scientific">Amycolatopsis japonica</name>
    <dbReference type="NCBI Taxonomy" id="208439"/>
    <lineage>
        <taxon>Bacteria</taxon>
        <taxon>Bacillati</taxon>
        <taxon>Actinomycetota</taxon>
        <taxon>Actinomycetes</taxon>
        <taxon>Pseudonocardiales</taxon>
        <taxon>Pseudonocardiaceae</taxon>
        <taxon>Amycolatopsis</taxon>
        <taxon>Amycolatopsis japonica group</taxon>
    </lineage>
</organism>
<evidence type="ECO:0000256" key="2">
    <source>
        <dbReference type="SAM" id="Phobius"/>
    </source>
</evidence>
<evidence type="ECO:0000313" key="4">
    <source>
        <dbReference type="Proteomes" id="UP000028492"/>
    </source>
</evidence>
<protein>
    <submittedName>
        <fullName evidence="3">Uncharacterized protein</fullName>
    </submittedName>
</protein>
<gene>
    <name evidence="3" type="ORF">AJAP_38225</name>
</gene>
<sequence>MATGQTVPAARPTRHTSPGDRTASTQWEDVGAALLGLWIVVAVFVDGRAHWLGLPDSFFTPWHGALYGGLTALGGWLVVMGWRRRTTSGPAAVFAPPRGYGWALTGAVVFAAGGAADMIWHEIFGIEAGIDALLSPSHLVLFAGAGMLLSGPVLAARAKEGNLPKTPLLPIVVAVLALSAVAAFALSFLSAFLTDSPLQAVGDFPEGTPEHVATESRAVAGLGSFVVTSLVIVLPLVYLRRTWRLPFGIVTAFVIAHATLASIVVDFAFTGAWSIVAAATAGLIADTALDIMRRSGLSSRVLTLATAAVIPTLLWSALMLTLELTHGLQWSAELTGGVVVVSAMVSVVITLLLDRRELVAATR</sequence>
<feature type="transmembrane region" description="Helical" evidence="2">
    <location>
        <begin position="218"/>
        <end position="238"/>
    </location>
</feature>
<evidence type="ECO:0000313" key="3">
    <source>
        <dbReference type="EMBL" id="AIG80431.1"/>
    </source>
</evidence>
<dbReference type="Proteomes" id="UP000028492">
    <property type="component" value="Chromosome"/>
</dbReference>